<evidence type="ECO:0000256" key="2">
    <source>
        <dbReference type="ARBA" id="ARBA00012417"/>
    </source>
</evidence>
<evidence type="ECO:0000256" key="8">
    <source>
        <dbReference type="ARBA" id="ARBA00023125"/>
    </source>
</evidence>
<dbReference type="PANTHER" id="PTHR10133:SF27">
    <property type="entry name" value="DNA POLYMERASE NU"/>
    <property type="match status" value="1"/>
</dbReference>
<evidence type="ECO:0000256" key="9">
    <source>
        <dbReference type="ARBA" id="ARBA00023204"/>
    </source>
</evidence>
<dbReference type="Gene3D" id="1.20.1060.10">
    <property type="entry name" value="Taq DNA Polymerase, Chain T, domain 4"/>
    <property type="match status" value="1"/>
</dbReference>
<dbReference type="CDD" id="cd08637">
    <property type="entry name" value="DNA_pol_A_pol_I_C"/>
    <property type="match status" value="1"/>
</dbReference>
<feature type="domain" description="DNA-directed DNA polymerase family A palm" evidence="12">
    <location>
        <begin position="477"/>
        <end position="670"/>
    </location>
</feature>
<dbReference type="SUPFAM" id="SSF47807">
    <property type="entry name" value="5' to 3' exonuclease, C-terminal subdomain"/>
    <property type="match status" value="1"/>
</dbReference>
<protein>
    <recommendedName>
        <fullName evidence="2">DNA-directed DNA polymerase</fullName>
        <ecNumber evidence="2">2.7.7.7</ecNumber>
    </recommendedName>
</protein>
<evidence type="ECO:0000256" key="10">
    <source>
        <dbReference type="ARBA" id="ARBA00049244"/>
    </source>
</evidence>
<dbReference type="GO" id="GO:0006302">
    <property type="term" value="P:double-strand break repair"/>
    <property type="evidence" value="ECO:0007669"/>
    <property type="project" value="TreeGrafter"/>
</dbReference>
<dbReference type="Pfam" id="PF00476">
    <property type="entry name" value="DNA_pol_A"/>
    <property type="match status" value="1"/>
</dbReference>
<dbReference type="InterPro" id="IPR029060">
    <property type="entry name" value="PIN-like_dom_sf"/>
</dbReference>
<comment type="caution">
    <text evidence="13">The sequence shown here is derived from an EMBL/GenBank/DDBJ whole genome shotgun (WGS) entry which is preliminary data.</text>
</comment>
<dbReference type="EMBL" id="LBVO01000006">
    <property type="protein sequence ID" value="KKQ90426.1"/>
    <property type="molecule type" value="Genomic_DNA"/>
</dbReference>
<dbReference type="InterPro" id="IPR001098">
    <property type="entry name" value="DNA-dir_DNA_pol_A_palm_dom"/>
</dbReference>
<dbReference type="InterPro" id="IPR043502">
    <property type="entry name" value="DNA/RNA_pol_sf"/>
</dbReference>
<dbReference type="GO" id="GO:0003887">
    <property type="term" value="F:DNA-directed DNA polymerase activity"/>
    <property type="evidence" value="ECO:0007669"/>
    <property type="project" value="UniProtKB-KW"/>
</dbReference>
<evidence type="ECO:0000256" key="4">
    <source>
        <dbReference type="ARBA" id="ARBA00022695"/>
    </source>
</evidence>
<keyword evidence="9" id="KW-0234">DNA repair</keyword>
<proteinExistence type="inferred from homology"/>
<dbReference type="PATRIC" id="fig|1618334.3.peg.113"/>
<name>A0A0G0PM91_9BACT</name>
<evidence type="ECO:0000256" key="3">
    <source>
        <dbReference type="ARBA" id="ARBA00022679"/>
    </source>
</evidence>
<dbReference type="SUPFAM" id="SSF88723">
    <property type="entry name" value="PIN domain-like"/>
    <property type="match status" value="1"/>
</dbReference>
<comment type="similarity">
    <text evidence="1">Belongs to the DNA polymerase type-A family.</text>
</comment>
<dbReference type="SMART" id="SM00475">
    <property type="entry name" value="53EXOc"/>
    <property type="match status" value="1"/>
</dbReference>
<dbReference type="CDD" id="cd09898">
    <property type="entry name" value="H3TH_53EXO"/>
    <property type="match status" value="1"/>
</dbReference>
<dbReference type="SMART" id="SM00279">
    <property type="entry name" value="HhH2"/>
    <property type="match status" value="1"/>
</dbReference>
<dbReference type="Gene3D" id="3.40.50.1010">
    <property type="entry name" value="5'-nuclease"/>
    <property type="match status" value="1"/>
</dbReference>
<evidence type="ECO:0000313" key="13">
    <source>
        <dbReference type="EMBL" id="KKQ90426.1"/>
    </source>
</evidence>
<dbReference type="Pfam" id="PF02739">
    <property type="entry name" value="5_3_exonuc_N"/>
    <property type="match status" value="1"/>
</dbReference>
<dbReference type="CDD" id="cd09859">
    <property type="entry name" value="PIN_53EXO"/>
    <property type="match status" value="1"/>
</dbReference>
<dbReference type="GO" id="GO:0008409">
    <property type="term" value="F:5'-3' exonuclease activity"/>
    <property type="evidence" value="ECO:0007669"/>
    <property type="project" value="InterPro"/>
</dbReference>
<keyword evidence="3" id="KW-0808">Transferase</keyword>
<dbReference type="FunFam" id="1.10.150.20:FF:000002">
    <property type="entry name" value="DNA polymerase I"/>
    <property type="match status" value="1"/>
</dbReference>
<keyword evidence="4" id="KW-0548">Nucleotidyltransferase</keyword>
<dbReference type="SUPFAM" id="SSF56672">
    <property type="entry name" value="DNA/RNA polymerases"/>
    <property type="match status" value="1"/>
</dbReference>
<evidence type="ECO:0000256" key="7">
    <source>
        <dbReference type="ARBA" id="ARBA00022932"/>
    </source>
</evidence>
<keyword evidence="7" id="KW-0239">DNA-directed DNA polymerase</keyword>
<evidence type="ECO:0000256" key="6">
    <source>
        <dbReference type="ARBA" id="ARBA00022763"/>
    </source>
</evidence>
<evidence type="ECO:0000313" key="14">
    <source>
        <dbReference type="Proteomes" id="UP000033934"/>
    </source>
</evidence>
<dbReference type="InterPro" id="IPR020046">
    <property type="entry name" value="5-3_exonucl_a-hlix_arch_N"/>
</dbReference>
<dbReference type="GO" id="GO:0003677">
    <property type="term" value="F:DNA binding"/>
    <property type="evidence" value="ECO:0007669"/>
    <property type="project" value="UniProtKB-KW"/>
</dbReference>
<dbReference type="InterPro" id="IPR002298">
    <property type="entry name" value="DNA_polymerase_A"/>
</dbReference>
<reference evidence="13 14" key="1">
    <citation type="journal article" date="2015" name="Nature">
        <title>rRNA introns, odd ribosomes, and small enigmatic genomes across a large radiation of phyla.</title>
        <authorList>
            <person name="Brown C.T."/>
            <person name="Hug L.A."/>
            <person name="Thomas B.C."/>
            <person name="Sharon I."/>
            <person name="Castelle C.J."/>
            <person name="Singh A."/>
            <person name="Wilkins M.J."/>
            <person name="Williams K.H."/>
            <person name="Banfield J.F."/>
        </authorList>
    </citation>
    <scope>NUCLEOTIDE SEQUENCE [LARGE SCALE GENOMIC DNA]</scope>
</reference>
<organism evidence="13 14">
    <name type="scientific">Berkelbacteria bacterium GW2011_GWA2_38_9</name>
    <dbReference type="NCBI Taxonomy" id="1618334"/>
    <lineage>
        <taxon>Bacteria</taxon>
        <taxon>Candidatus Berkelbacteria</taxon>
    </lineage>
</organism>
<dbReference type="SMART" id="SM00482">
    <property type="entry name" value="POLAc"/>
    <property type="match status" value="1"/>
</dbReference>
<keyword evidence="6" id="KW-0227">DNA damage</keyword>
<evidence type="ECO:0000256" key="5">
    <source>
        <dbReference type="ARBA" id="ARBA00022705"/>
    </source>
</evidence>
<feature type="domain" description="5'-3' exonuclease" evidence="11">
    <location>
        <begin position="2"/>
        <end position="270"/>
    </location>
</feature>
<dbReference type="PANTHER" id="PTHR10133">
    <property type="entry name" value="DNA POLYMERASE I"/>
    <property type="match status" value="1"/>
</dbReference>
<dbReference type="InterPro" id="IPR020045">
    <property type="entry name" value="DNA_polI_H3TH"/>
</dbReference>
<evidence type="ECO:0000259" key="12">
    <source>
        <dbReference type="SMART" id="SM00482"/>
    </source>
</evidence>
<accession>A0A0G0PM91</accession>
<sequence>MNHLVLIDANSLFHRAYHSMPKDMQNSQGEITGAVFGFTKALLQAIKDLEPTHMAAAFDMAAPTFRHKKYEAYKAGREGMDETLYLQIPRIKDILRTLNIPFFEKESFEADDLVGTLAYQASQIPSLKTTIVTGDLDALQLVNDEKVYVWTPSRGDYRASIYDENAVKNRYGFGPQHIIDYKALRGDPSDNIPGVSGIGEKTASVLIQKIGNVEKIYTTLRSTADVKEIMTDRIKEKLLNDEKMAFLSKELATIDQHAPITLCIDQCLINDYDREAVEKLFTTLDFKTLIKDLPATSRLSSSNDSLFNDETIESTESSKLDQKLSPILRKIENKGIKLDGKYLQNLETKYQEEIVELSGKIFNFAGEEFNIDSPSQLSHILYEKLGLSTAALKKGKAGHFPTDANTLGKFVKVSPVAILLLQYRELSKLLNTYIKPLPKLADKLGRVHTSYAPDTASGRISSRDPNLQNIPTRTDLGREIRKAFVADSNKILLSADYSQIELRVVAHLSSDQYMIESFNNHEDIHDATSKRMNVDRRTAKVINFSLLYGKQAFGLAEDLKISRHEAQEFIDLYFNSYPQVKEYISQVIEKTRNDGFIETMFGKKRTFPDILSENQFKRAAAEREAVNHPIQGTAAEILKLAMIELDKNNLSNEIVLTVHDELVFEIENHKIVQTEAKIKNIMENVLKLKVPLEVETITGKNWGELK</sequence>
<dbReference type="InterPro" id="IPR036279">
    <property type="entry name" value="5-3_exonuclease_C_sf"/>
</dbReference>
<dbReference type="Proteomes" id="UP000033934">
    <property type="component" value="Unassembled WGS sequence"/>
</dbReference>
<evidence type="ECO:0000259" key="11">
    <source>
        <dbReference type="SMART" id="SM00475"/>
    </source>
</evidence>
<dbReference type="GO" id="GO:0006261">
    <property type="term" value="P:DNA-templated DNA replication"/>
    <property type="evidence" value="ECO:0007669"/>
    <property type="project" value="InterPro"/>
</dbReference>
<dbReference type="AlphaFoldDB" id="A0A0G0PM91"/>
<dbReference type="InterPro" id="IPR008918">
    <property type="entry name" value="HhH2"/>
</dbReference>
<dbReference type="PRINTS" id="PR00868">
    <property type="entry name" value="DNAPOLI"/>
</dbReference>
<dbReference type="Gene3D" id="3.30.70.370">
    <property type="match status" value="1"/>
</dbReference>
<dbReference type="Gene3D" id="1.10.150.20">
    <property type="entry name" value="5' to 3' exonuclease, C-terminal subdomain"/>
    <property type="match status" value="2"/>
</dbReference>
<keyword evidence="5" id="KW-0235">DNA replication</keyword>
<dbReference type="EC" id="2.7.7.7" evidence="2"/>
<dbReference type="InterPro" id="IPR002421">
    <property type="entry name" value="5-3_exonuclease"/>
</dbReference>
<dbReference type="FunFam" id="1.10.150.20:FF:000003">
    <property type="entry name" value="DNA polymerase I"/>
    <property type="match status" value="1"/>
</dbReference>
<keyword evidence="8" id="KW-0238">DNA-binding</keyword>
<dbReference type="Pfam" id="PF01367">
    <property type="entry name" value="5_3_exonuc"/>
    <property type="match status" value="1"/>
</dbReference>
<evidence type="ECO:0000256" key="1">
    <source>
        <dbReference type="ARBA" id="ARBA00007705"/>
    </source>
</evidence>
<gene>
    <name evidence="13" type="ORF">UT11_C0006G0005</name>
</gene>
<comment type="catalytic activity">
    <reaction evidence="10">
        <text>DNA(n) + a 2'-deoxyribonucleoside 5'-triphosphate = DNA(n+1) + diphosphate</text>
        <dbReference type="Rhea" id="RHEA:22508"/>
        <dbReference type="Rhea" id="RHEA-COMP:17339"/>
        <dbReference type="Rhea" id="RHEA-COMP:17340"/>
        <dbReference type="ChEBI" id="CHEBI:33019"/>
        <dbReference type="ChEBI" id="CHEBI:61560"/>
        <dbReference type="ChEBI" id="CHEBI:173112"/>
        <dbReference type="EC" id="2.7.7.7"/>
    </reaction>
</comment>